<dbReference type="EMBL" id="ASGP02000002">
    <property type="protein sequence ID" value="KAH9521849.1"/>
    <property type="molecule type" value="Genomic_DNA"/>
</dbReference>
<evidence type="ECO:0000313" key="3">
    <source>
        <dbReference type="Proteomes" id="UP000790347"/>
    </source>
</evidence>
<reference evidence="1" key="2">
    <citation type="submission" date="2020-06" db="EMBL/GenBank/DDBJ databases">
        <authorList>
            <person name="Ji K."/>
            <person name="Li J."/>
        </authorList>
    </citation>
    <scope>NUCLEOTIDE SEQUENCE</scope>
    <source>
        <strain evidence="1">JKM2019</strain>
        <tissue evidence="1">Whole body</tissue>
    </source>
</reference>
<reference evidence="2" key="1">
    <citation type="submission" date="2013-05" db="EMBL/GenBank/DDBJ databases">
        <authorList>
            <person name="Yim A.K.Y."/>
            <person name="Chan T.F."/>
            <person name="Ji K.M."/>
            <person name="Liu X.Y."/>
            <person name="Zhou J.W."/>
            <person name="Li R.Q."/>
            <person name="Yang K.Y."/>
            <person name="Li J."/>
            <person name="Li M."/>
            <person name="Law P.T.W."/>
            <person name="Wu Y.L."/>
            <person name="Cai Z.L."/>
            <person name="Qin H."/>
            <person name="Bao Y."/>
            <person name="Leung R.K.K."/>
            <person name="Ng P.K.S."/>
            <person name="Zou J."/>
            <person name="Zhong X.J."/>
            <person name="Ran P.X."/>
            <person name="Zhong N.S."/>
            <person name="Liu Z.G."/>
            <person name="Tsui S.K.W."/>
        </authorList>
    </citation>
    <scope>NUCLEOTIDE SEQUENCE</scope>
    <source>
        <strain evidence="2">Derf</strain>
        <tissue evidence="2">Whole organism</tissue>
    </source>
</reference>
<keyword evidence="3" id="KW-1185">Reference proteome</keyword>
<sequence length="363" mass="42347">MDSSTSKTSRINQRRLSNCSSVAVKNSSSQKNVVNYYDANHECLDFEETQLCLSMNRIRRIYLSGGVIIRHYRNDRSKANCYQDELAYLYTIFKEYLIRGHQDDGLTKSKIEQQRKRLRRNQTSYLAQFHPYKTNKTNNDQWLPTYAVSYEIQMQTNSSNTSQNQIGDADDSETSENIVQISFRPITRQSFLLNTLGAFNKTIFDETIRRCVSIELSTNPQHRLVMRPCQMSITTDHQIIDRRIFLVARHGWLAVFLNGREDAYLLLENEYLVFGSQLKEWPIFYERIVDTNQANHDLTEMFYRRTNIVQDQYSANGMIVTRGVIQNEYKPDSFTMVGLGNAIVNMTYFQQLLTISSNDTTHS</sequence>
<dbReference type="Proteomes" id="UP000790347">
    <property type="component" value="Unassembled WGS sequence"/>
</dbReference>
<dbReference type="AlphaFoldDB" id="A0A922I8A3"/>
<reference evidence="1" key="3">
    <citation type="journal article" date="2021" name="World Allergy Organ. J.">
        <title>Chromosome-level assembly of Dermatophagoides farinae genome and transcriptome reveals two novel allergens Der f 37 and Der f 39.</title>
        <authorList>
            <person name="Chen J."/>
            <person name="Cai Z."/>
            <person name="Fan D."/>
            <person name="Hu J."/>
            <person name="Hou Y."/>
            <person name="He Y."/>
            <person name="Zhang Z."/>
            <person name="Zhao Z."/>
            <person name="Gao P."/>
            <person name="Hu W."/>
            <person name="Sun J."/>
            <person name="Li J."/>
            <person name="Ji K."/>
        </authorList>
    </citation>
    <scope>NUCLEOTIDE SEQUENCE</scope>
    <source>
        <strain evidence="1">JKM2019</strain>
    </source>
</reference>
<protein>
    <submittedName>
        <fullName evidence="2">Uncharacterized protein</fullName>
    </submittedName>
</protein>
<evidence type="ECO:0000313" key="1">
    <source>
        <dbReference type="EMBL" id="KAH7639494.1"/>
    </source>
</evidence>
<reference evidence="2" key="4">
    <citation type="journal article" date="2022" name="Res Sq">
        <title>Comparative Genomics Reveals Insights into the Divergent Evolution of Astigmatic Mites and Household Pest Adaptations.</title>
        <authorList>
            <person name="Xiong Q."/>
            <person name="Wan A.T.-Y."/>
            <person name="Liu X.-Y."/>
            <person name="Fung C.S.-H."/>
            <person name="Xiao X."/>
            <person name="Malainual N."/>
            <person name="Hou J."/>
            <person name="Wang L."/>
            <person name="Wang M."/>
            <person name="Yang K."/>
            <person name="Cui Y."/>
            <person name="Leung E."/>
            <person name="Nong W."/>
            <person name="Shin S.-K."/>
            <person name="Au S."/>
            <person name="Jeong K.Y."/>
            <person name="Chew F.T."/>
            <person name="Hui J."/>
            <person name="Leung T.F."/>
            <person name="Tungtrongchitr A."/>
            <person name="Zhong N."/>
            <person name="Liu Z."/>
            <person name="Tsui S."/>
        </authorList>
    </citation>
    <scope>NUCLEOTIDE SEQUENCE</scope>
    <source>
        <strain evidence="2">Derf</strain>
        <tissue evidence="2">Whole organism</tissue>
    </source>
</reference>
<comment type="caution">
    <text evidence="2">The sequence shown here is derived from an EMBL/GenBank/DDBJ whole genome shotgun (WGS) entry which is preliminary data.</text>
</comment>
<gene>
    <name evidence="2" type="ORF">DERF_005473</name>
    <name evidence="1" type="ORF">HUG17_3527</name>
</gene>
<dbReference type="EMBL" id="SDOV01000007">
    <property type="protein sequence ID" value="KAH7639494.1"/>
    <property type="molecule type" value="Genomic_DNA"/>
</dbReference>
<dbReference type="Proteomes" id="UP000828236">
    <property type="component" value="Unassembled WGS sequence"/>
</dbReference>
<organism evidence="2 3">
    <name type="scientific">Dermatophagoides farinae</name>
    <name type="common">American house dust mite</name>
    <dbReference type="NCBI Taxonomy" id="6954"/>
    <lineage>
        <taxon>Eukaryota</taxon>
        <taxon>Metazoa</taxon>
        <taxon>Ecdysozoa</taxon>
        <taxon>Arthropoda</taxon>
        <taxon>Chelicerata</taxon>
        <taxon>Arachnida</taxon>
        <taxon>Acari</taxon>
        <taxon>Acariformes</taxon>
        <taxon>Sarcoptiformes</taxon>
        <taxon>Astigmata</taxon>
        <taxon>Psoroptidia</taxon>
        <taxon>Analgoidea</taxon>
        <taxon>Pyroglyphidae</taxon>
        <taxon>Dermatophagoidinae</taxon>
        <taxon>Dermatophagoides</taxon>
    </lineage>
</organism>
<accession>A0A922I8A3</accession>
<name>A0A922I8A3_DERFA</name>
<evidence type="ECO:0000313" key="2">
    <source>
        <dbReference type="EMBL" id="KAH9521849.1"/>
    </source>
</evidence>
<proteinExistence type="predicted"/>